<dbReference type="Proteomes" id="UP000619170">
    <property type="component" value="Unassembled WGS sequence"/>
</dbReference>
<accession>A0ABR9NIS2</accession>
<evidence type="ECO:0000313" key="2">
    <source>
        <dbReference type="Proteomes" id="UP000619170"/>
    </source>
</evidence>
<dbReference type="EMBL" id="JADAZL010000003">
    <property type="protein sequence ID" value="MBE2164534.1"/>
    <property type="molecule type" value="Genomic_DNA"/>
</dbReference>
<sequence>MDDLQNLIFNVLSKHPNLKGREIAKKLGLEKQVVNSFLAKNKNKFYMDENYQWNNNINKTEFVVEFQKGWVDAEIFERNLVEYNNLFELNGKIRFVFSETRLLLDAIMRLLCLSNQLGQQGRLICLDFRSCINTFGYLDRLGFFKHLHDSVQVLPEKPKASLAEKYSKNSENLIEVFPICPKDIDNGDVLRISDVFKKSFCEHEIQILLPKLQMFVASLIDNVRQHGQSELVGYSALQIYNLIGQNQKKIVLVIADNGAGLISTLRHALTYDRYRDLALLFGENSIENNKSLLAHALNNGGITQKEDENRGGLGLNEAHLAIAKISKQETVDQLEIKNIDVNVSIRLDDCLYNFPYKYNQLKTCDLVHKAQFTKIYGTQFILTILLTK</sequence>
<reference evidence="2" key="2">
    <citation type="submission" date="2023-07" db="EMBL/GenBank/DDBJ databases">
        <title>Acinetobacter oleivorans assembled AC1583.</title>
        <authorList>
            <person name="Yeo C.C."/>
        </authorList>
    </citation>
    <scope>NUCLEOTIDE SEQUENCE [LARGE SCALE GENOMIC DNA]</scope>
    <source>
        <strain evidence="2">AC1583</strain>
    </source>
</reference>
<organism evidence="1 2">
    <name type="scientific">Acinetobacter oleivorans</name>
    <dbReference type="NCBI Taxonomy" id="1148157"/>
    <lineage>
        <taxon>Bacteria</taxon>
        <taxon>Pseudomonadati</taxon>
        <taxon>Pseudomonadota</taxon>
        <taxon>Gammaproteobacteria</taxon>
        <taxon>Moraxellales</taxon>
        <taxon>Moraxellaceae</taxon>
        <taxon>Acinetobacter</taxon>
    </lineage>
</organism>
<name>A0ABR9NIS2_9GAMM</name>
<dbReference type="RefSeq" id="WP_192834115.1">
    <property type="nucleotide sequence ID" value="NZ_JADAZL010000003.1"/>
</dbReference>
<proteinExistence type="predicted"/>
<reference evidence="1 2" key="1">
    <citation type="submission" date="2020-10" db="EMBL/GenBank/DDBJ databases">
        <authorList>
            <person name="Mohd Rani F."/>
        </authorList>
    </citation>
    <scope>NUCLEOTIDE SEQUENCE [LARGE SCALE GENOMIC DNA]</scope>
    <source>
        <strain evidence="1 2">AC1583</strain>
    </source>
</reference>
<evidence type="ECO:0000313" key="1">
    <source>
        <dbReference type="EMBL" id="MBE2164534.1"/>
    </source>
</evidence>
<protein>
    <recommendedName>
        <fullName evidence="3">ATP-binding protein</fullName>
    </recommendedName>
</protein>
<evidence type="ECO:0008006" key="3">
    <source>
        <dbReference type="Google" id="ProtNLM"/>
    </source>
</evidence>
<keyword evidence="2" id="KW-1185">Reference proteome</keyword>
<comment type="caution">
    <text evidence="1">The sequence shown here is derived from an EMBL/GenBank/DDBJ whole genome shotgun (WGS) entry which is preliminary data.</text>
</comment>
<gene>
    <name evidence="1" type="ORF">IIQ43_08270</name>
</gene>